<evidence type="ECO:0000313" key="1">
    <source>
        <dbReference type="EMBL" id="QEY23539.1"/>
    </source>
</evidence>
<dbReference type="RefSeq" id="WP_123795584.1">
    <property type="nucleotide sequence ID" value="NZ_CP031699.1"/>
</dbReference>
<dbReference type="KEGG" id="naq:D0T90_02670"/>
<reference evidence="1 2" key="1">
    <citation type="submission" date="2018-08" db="EMBL/GenBank/DDBJ databases">
        <title>Neisseria animalis ATCC 49930 complete genome.</title>
        <authorList>
            <person name="Veseli I.A."/>
            <person name="Mascarenhas dos Santos A.C."/>
            <person name="Buttler R."/>
            <person name="Pombert J.-F."/>
        </authorList>
    </citation>
    <scope>NUCLEOTIDE SEQUENCE [LARGE SCALE GENOMIC DNA]</scope>
    <source>
        <strain evidence="1 2">ATCC 49930</strain>
    </source>
</reference>
<name>A0A5P3MSC2_NEIAN</name>
<accession>A0A5P3MSC2</accession>
<evidence type="ECO:0000313" key="2">
    <source>
        <dbReference type="Proteomes" id="UP000325536"/>
    </source>
</evidence>
<dbReference type="OrthoDB" id="9789078at2"/>
<gene>
    <name evidence="1" type="ORF">D0T90_02670</name>
</gene>
<sequence length="61" mass="6741">MAKIKIILEDTDTGMKMSAFGAAFDEHAPDLTDAQRMLVMIKRAIEMALTCTVGTQNETKH</sequence>
<organism evidence="1 2">
    <name type="scientific">Neisseria animalis</name>
    <dbReference type="NCBI Taxonomy" id="492"/>
    <lineage>
        <taxon>Bacteria</taxon>
        <taxon>Pseudomonadati</taxon>
        <taxon>Pseudomonadota</taxon>
        <taxon>Betaproteobacteria</taxon>
        <taxon>Neisseriales</taxon>
        <taxon>Neisseriaceae</taxon>
        <taxon>Neisseria</taxon>
    </lineage>
</organism>
<dbReference type="EMBL" id="CP031699">
    <property type="protein sequence ID" value="QEY23539.1"/>
    <property type="molecule type" value="Genomic_DNA"/>
</dbReference>
<keyword evidence="2" id="KW-1185">Reference proteome</keyword>
<protein>
    <submittedName>
        <fullName evidence="1">Uncharacterized protein</fullName>
    </submittedName>
</protein>
<dbReference type="AlphaFoldDB" id="A0A5P3MSC2"/>
<dbReference type="Proteomes" id="UP000325536">
    <property type="component" value="Chromosome"/>
</dbReference>
<proteinExistence type="predicted"/>